<evidence type="ECO:0000256" key="2">
    <source>
        <dbReference type="ARBA" id="ARBA00007663"/>
    </source>
</evidence>
<dbReference type="GO" id="GO:0006450">
    <property type="term" value="P:regulation of translational fidelity"/>
    <property type="evidence" value="ECO:0007669"/>
    <property type="project" value="TreeGrafter"/>
</dbReference>
<reference evidence="8 9" key="1">
    <citation type="submission" date="2019-08" db="EMBL/GenBank/DDBJ databases">
        <title>Draft genome sequence of Lysobacter sp. UKS-15.</title>
        <authorList>
            <person name="Im W.-T."/>
        </authorList>
    </citation>
    <scope>NUCLEOTIDE SEQUENCE [LARGE SCALE GENOMIC DNA]</scope>
    <source>
        <strain evidence="8 9">UKS-15</strain>
    </source>
</reference>
<evidence type="ECO:0000256" key="6">
    <source>
        <dbReference type="ARBA" id="ARBA00048366"/>
    </source>
</evidence>
<dbReference type="Proteomes" id="UP000323164">
    <property type="component" value="Unassembled WGS sequence"/>
</dbReference>
<dbReference type="GO" id="GO:0000049">
    <property type="term" value="F:tRNA binding"/>
    <property type="evidence" value="ECO:0007669"/>
    <property type="project" value="TreeGrafter"/>
</dbReference>
<comment type="subcellular location">
    <subcellularLocation>
        <location evidence="1">Cytoplasm</location>
    </subcellularLocation>
</comment>
<dbReference type="EC" id="2.7.7.87" evidence="3"/>
<dbReference type="EMBL" id="VTRV01000190">
    <property type="protein sequence ID" value="TZF84258.1"/>
    <property type="molecule type" value="Genomic_DNA"/>
</dbReference>
<dbReference type="PANTHER" id="PTHR17490">
    <property type="entry name" value="SUA5"/>
    <property type="match status" value="1"/>
</dbReference>
<gene>
    <name evidence="8" type="ORF">FW784_12795</name>
</gene>
<accession>A0A5D8YN41</accession>
<dbReference type="InterPro" id="IPR017945">
    <property type="entry name" value="DHBP_synth_RibB-like_a/b_dom"/>
</dbReference>
<keyword evidence="9" id="KW-1185">Reference proteome</keyword>
<evidence type="ECO:0000256" key="4">
    <source>
        <dbReference type="ARBA" id="ARBA00022490"/>
    </source>
</evidence>
<dbReference type="Gene3D" id="3.90.870.10">
    <property type="entry name" value="DHBP synthase"/>
    <property type="match status" value="1"/>
</dbReference>
<sequence>MSADDLNIATAVAVLIRGGVLAYPTEAVWGLGCIPFDGEAVHRLLAIKRRPVGKGLILVGSDAAQFDAVVDWSALDARALGRVRASWPGPNTWVLPARTSAPAWITGGRDDIAVRVSAHPVVAALCSRLGA</sequence>
<name>A0A5D8YN41_9GAMM</name>
<evidence type="ECO:0000256" key="3">
    <source>
        <dbReference type="ARBA" id="ARBA00012584"/>
    </source>
</evidence>
<dbReference type="SUPFAM" id="SSF55821">
    <property type="entry name" value="YrdC/RibB"/>
    <property type="match status" value="1"/>
</dbReference>
<dbReference type="GO" id="GO:0005737">
    <property type="term" value="C:cytoplasm"/>
    <property type="evidence" value="ECO:0007669"/>
    <property type="project" value="UniProtKB-SubCell"/>
</dbReference>
<dbReference type="RefSeq" id="WP_149353722.1">
    <property type="nucleotide sequence ID" value="NZ_VTRV01000190.1"/>
</dbReference>
<dbReference type="OrthoDB" id="9814580at2"/>
<dbReference type="InterPro" id="IPR050156">
    <property type="entry name" value="TC-AMP_synthase_SUA5"/>
</dbReference>
<keyword evidence="5" id="KW-0808">Transferase</keyword>
<dbReference type="GO" id="GO:0061710">
    <property type="term" value="F:L-threonylcarbamoyladenylate synthase"/>
    <property type="evidence" value="ECO:0007669"/>
    <property type="project" value="UniProtKB-EC"/>
</dbReference>
<evidence type="ECO:0000313" key="8">
    <source>
        <dbReference type="EMBL" id="TZF84258.1"/>
    </source>
</evidence>
<feature type="domain" description="YrdC-like" evidence="7">
    <location>
        <begin position="5"/>
        <end position="131"/>
    </location>
</feature>
<comment type="catalytic activity">
    <reaction evidence="6">
        <text>L-threonine + hydrogencarbonate + ATP = L-threonylcarbamoyladenylate + diphosphate + H2O</text>
        <dbReference type="Rhea" id="RHEA:36407"/>
        <dbReference type="ChEBI" id="CHEBI:15377"/>
        <dbReference type="ChEBI" id="CHEBI:17544"/>
        <dbReference type="ChEBI" id="CHEBI:30616"/>
        <dbReference type="ChEBI" id="CHEBI:33019"/>
        <dbReference type="ChEBI" id="CHEBI:57926"/>
        <dbReference type="ChEBI" id="CHEBI:73682"/>
        <dbReference type="EC" id="2.7.7.87"/>
    </reaction>
</comment>
<keyword evidence="4" id="KW-0963">Cytoplasm</keyword>
<dbReference type="PANTHER" id="PTHR17490:SF18">
    <property type="entry name" value="THREONYLCARBAMOYL-AMP SYNTHASE"/>
    <property type="match status" value="1"/>
</dbReference>
<dbReference type="Pfam" id="PF01300">
    <property type="entry name" value="Sua5_yciO_yrdC"/>
    <property type="match status" value="1"/>
</dbReference>
<dbReference type="InterPro" id="IPR006070">
    <property type="entry name" value="Sua5-like_dom"/>
</dbReference>
<dbReference type="GO" id="GO:0003725">
    <property type="term" value="F:double-stranded RNA binding"/>
    <property type="evidence" value="ECO:0007669"/>
    <property type="project" value="InterPro"/>
</dbReference>
<evidence type="ECO:0000259" key="7">
    <source>
        <dbReference type="PROSITE" id="PS51163"/>
    </source>
</evidence>
<evidence type="ECO:0000256" key="1">
    <source>
        <dbReference type="ARBA" id="ARBA00004496"/>
    </source>
</evidence>
<evidence type="ECO:0000256" key="5">
    <source>
        <dbReference type="ARBA" id="ARBA00022679"/>
    </source>
</evidence>
<evidence type="ECO:0000313" key="9">
    <source>
        <dbReference type="Proteomes" id="UP000323164"/>
    </source>
</evidence>
<comment type="caution">
    <text evidence="8">The sequence shown here is derived from an EMBL/GenBank/DDBJ whole genome shotgun (WGS) entry which is preliminary data.</text>
</comment>
<proteinExistence type="inferred from homology"/>
<dbReference type="PROSITE" id="PS51163">
    <property type="entry name" value="YRDC"/>
    <property type="match status" value="1"/>
</dbReference>
<dbReference type="AlphaFoldDB" id="A0A5D8YN41"/>
<comment type="similarity">
    <text evidence="2">Belongs to the SUA5 family.</text>
</comment>
<organism evidence="8 9">
    <name type="scientific">Cognatilysobacter lacus</name>
    <dbReference type="NCBI Taxonomy" id="1643323"/>
    <lineage>
        <taxon>Bacteria</taxon>
        <taxon>Pseudomonadati</taxon>
        <taxon>Pseudomonadota</taxon>
        <taxon>Gammaproteobacteria</taxon>
        <taxon>Lysobacterales</taxon>
        <taxon>Lysobacteraceae</taxon>
        <taxon>Cognatilysobacter</taxon>
    </lineage>
</organism>
<protein>
    <recommendedName>
        <fullName evidence="3">L-threonylcarbamoyladenylate synthase</fullName>
        <ecNumber evidence="3">2.7.7.87</ecNumber>
    </recommendedName>
</protein>
<feature type="non-terminal residue" evidence="8">
    <location>
        <position position="131"/>
    </location>
</feature>